<proteinExistence type="predicted"/>
<comment type="caution">
    <text evidence="1">The sequence shown here is derived from an EMBL/GenBank/DDBJ whole genome shotgun (WGS) entry which is preliminary data.</text>
</comment>
<reference evidence="1 2" key="1">
    <citation type="submission" date="2021-05" db="EMBL/GenBank/DDBJ databases">
        <title>Molecular characterization for Shewanella algae harboring chromosomal blaOXA-55-like strains isolated from clinical and environment sample.</title>
        <authorList>
            <person name="Ohama Y."/>
            <person name="Aoki K."/>
            <person name="Harada S."/>
            <person name="Moriya K."/>
            <person name="Ishii Y."/>
            <person name="Tateda K."/>
        </authorList>
    </citation>
    <scope>NUCLEOTIDE SEQUENCE [LARGE SCALE GENOMIC DNA]</scope>
    <source>
        <strain evidence="1 2">LMG 23746</strain>
    </source>
</reference>
<gene>
    <name evidence="1" type="ORF">TUM4630_07150</name>
</gene>
<name>A0ABQ4P7U0_9GAMM</name>
<protein>
    <submittedName>
        <fullName evidence="1">Uncharacterized protein</fullName>
    </submittedName>
</protein>
<evidence type="ECO:0000313" key="2">
    <source>
        <dbReference type="Proteomes" id="UP000761574"/>
    </source>
</evidence>
<keyword evidence="2" id="KW-1185">Reference proteome</keyword>
<dbReference type="EMBL" id="BPFB01000006">
    <property type="protein sequence ID" value="GIU43560.1"/>
    <property type="molecule type" value="Genomic_DNA"/>
</dbReference>
<dbReference type="RefSeq" id="WP_162924127.1">
    <property type="nucleotide sequence ID" value="NZ_BPFB01000006.1"/>
</dbReference>
<sequence>MSKLLKEIPDSIGQYLQSMDDYDDPCFVLVHVEQDIGSLLGAIESVVDAEKTYEKTSIPISNNLYFMSIDCTHNTMLSIIEKIHASMIDSNVITHTSVFRHNCLGNPKNTFSWCCLLLDEVRDTFTNGSGYKINDFKDRDNWPGIGKYLEA</sequence>
<dbReference type="Proteomes" id="UP000761574">
    <property type="component" value="Unassembled WGS sequence"/>
</dbReference>
<accession>A0ABQ4P7U0</accession>
<organism evidence="1 2">
    <name type="scientific">Shewanella algidipiscicola</name>
    <dbReference type="NCBI Taxonomy" id="614070"/>
    <lineage>
        <taxon>Bacteria</taxon>
        <taxon>Pseudomonadati</taxon>
        <taxon>Pseudomonadota</taxon>
        <taxon>Gammaproteobacteria</taxon>
        <taxon>Alteromonadales</taxon>
        <taxon>Shewanellaceae</taxon>
        <taxon>Shewanella</taxon>
    </lineage>
</organism>
<evidence type="ECO:0000313" key="1">
    <source>
        <dbReference type="EMBL" id="GIU43560.1"/>
    </source>
</evidence>